<evidence type="ECO:0000313" key="3">
    <source>
        <dbReference type="Proteomes" id="UP000028680"/>
    </source>
</evidence>
<dbReference type="KEGG" id="ptp:RCA23_c21020"/>
<feature type="transmembrane region" description="Helical" evidence="1">
    <location>
        <begin position="347"/>
        <end position="370"/>
    </location>
</feature>
<dbReference type="Gene3D" id="2.160.20.80">
    <property type="entry name" value="E3 ubiquitin-protein ligase SopA"/>
    <property type="match status" value="1"/>
</dbReference>
<feature type="transmembrane region" description="Helical" evidence="1">
    <location>
        <begin position="382"/>
        <end position="403"/>
    </location>
</feature>
<dbReference type="AlphaFoldDB" id="A0AAN0RK11"/>
<name>A0AAN0RK11_9RHOB</name>
<accession>A0AAN0RK11</accession>
<keyword evidence="1" id="KW-0472">Membrane</keyword>
<dbReference type="EMBL" id="CP003984">
    <property type="protein sequence ID" value="AII87633.1"/>
    <property type="molecule type" value="Genomic_DNA"/>
</dbReference>
<evidence type="ECO:0000313" key="2">
    <source>
        <dbReference type="EMBL" id="AII87633.1"/>
    </source>
</evidence>
<dbReference type="Proteomes" id="UP000028680">
    <property type="component" value="Chromosome"/>
</dbReference>
<feature type="transmembrane region" description="Helical" evidence="1">
    <location>
        <begin position="415"/>
        <end position="440"/>
    </location>
</feature>
<sequence length="447" mass="51213">MEWVSEISVGVIFVDYHSQMENPRFADIADLSDAEIRNIQTRIPDLPIELERHGAIVLTEGLTEIKTPLELDGFYFAFRVVIGNTTFKRSFFLNNAQFAANLEVYNCIFKHRLNATAAIFGPSTEFYECRFIEGASFNFTKIEWSSFSKAIFKMTANFHASIFNGSNTFEDAIFKGKADFSNATVDGRINFDKATFCDGASFDDARPDPSAAPLSFNATEFCKHPPSFFGRKMHENTDWTGVKLPNAGRKTAQCECLQENDKRADDTVQMADKPMDPKVQAAQSRDLLEDDKRAYEQLRIKCGALGKVEDEHMFFRREMELTGRLSPWYTRATYWLYHLVSDYGHSYWGPMAGMVGVWYFWSLFYALHFMARDQLHLCMDRVELLLSAMGLSFANIFAVFGFYRRFPSDLLADPTFVTVLLTVSETLLGFVFLFFLGLGLRTRFRLR</sequence>
<evidence type="ECO:0000256" key="1">
    <source>
        <dbReference type="SAM" id="Phobius"/>
    </source>
</evidence>
<gene>
    <name evidence="2" type="ORF">RCA23_c21020</name>
</gene>
<dbReference type="InterPro" id="IPR001646">
    <property type="entry name" value="5peptide_repeat"/>
</dbReference>
<organism evidence="2 3">
    <name type="scientific">Planktomarina temperata RCA23</name>
    <dbReference type="NCBI Taxonomy" id="666509"/>
    <lineage>
        <taxon>Bacteria</taxon>
        <taxon>Pseudomonadati</taxon>
        <taxon>Pseudomonadota</taxon>
        <taxon>Alphaproteobacteria</taxon>
        <taxon>Rhodobacterales</taxon>
        <taxon>Paracoccaceae</taxon>
        <taxon>Planktomarina</taxon>
    </lineage>
</organism>
<evidence type="ECO:0008006" key="4">
    <source>
        <dbReference type="Google" id="ProtNLM"/>
    </source>
</evidence>
<dbReference type="Pfam" id="PF13576">
    <property type="entry name" value="Pentapeptide_3"/>
    <property type="match status" value="1"/>
</dbReference>
<proteinExistence type="predicted"/>
<keyword evidence="1" id="KW-0812">Transmembrane</keyword>
<protein>
    <recommendedName>
        <fullName evidence="4">Pentapeptide repeat-containing protein</fullName>
    </recommendedName>
</protein>
<keyword evidence="1" id="KW-1133">Transmembrane helix</keyword>
<reference evidence="2 3" key="1">
    <citation type="journal article" date="2014" name="ISME J.">
        <title>Adaptation of an abundant Roseobacter RCA organism to pelagic systems revealed by genomic and transcriptomic analyses.</title>
        <authorList>
            <person name="Voget S."/>
            <person name="Wemheuer B."/>
            <person name="Brinkhoff T."/>
            <person name="Vollmers J."/>
            <person name="Dietrich S."/>
            <person name="Giebel H.A."/>
            <person name="Beardsley C."/>
            <person name="Sardemann C."/>
            <person name="Bakenhus I."/>
            <person name="Billerbeck S."/>
            <person name="Daniel R."/>
            <person name="Simon M."/>
        </authorList>
    </citation>
    <scope>NUCLEOTIDE SEQUENCE [LARGE SCALE GENOMIC DNA]</scope>
    <source>
        <strain evidence="2 3">RCA23</strain>
    </source>
</reference>
<keyword evidence="3" id="KW-1185">Reference proteome</keyword>